<comment type="caution">
    <text evidence="8">The sequence shown here is derived from an EMBL/GenBank/DDBJ whole genome shotgun (WGS) entry which is preliminary data.</text>
</comment>
<feature type="non-terminal residue" evidence="8">
    <location>
        <position position="1"/>
    </location>
</feature>
<dbReference type="SUPFAM" id="SSF52540">
    <property type="entry name" value="P-loop containing nucleoside triphosphate hydrolases"/>
    <property type="match status" value="1"/>
</dbReference>
<evidence type="ECO:0000259" key="7">
    <source>
        <dbReference type="PROSITE" id="PS51192"/>
    </source>
</evidence>
<keyword evidence="6" id="KW-1133">Transmembrane helix</keyword>
<keyword evidence="6" id="KW-0472">Membrane</keyword>
<dbReference type="EMBL" id="MU069747">
    <property type="protein sequence ID" value="KAF5834600.1"/>
    <property type="molecule type" value="Genomic_DNA"/>
</dbReference>
<proteinExistence type="inferred from homology"/>
<dbReference type="Gene3D" id="3.40.50.300">
    <property type="entry name" value="P-loop containing nucleotide triphosphate hydrolases"/>
    <property type="match status" value="1"/>
</dbReference>
<reference evidence="8" key="1">
    <citation type="submission" date="2017-08" db="EMBL/GenBank/DDBJ databases">
        <authorList>
            <person name="Polle J.E."/>
            <person name="Barry K."/>
            <person name="Cushman J."/>
            <person name="Schmutz J."/>
            <person name="Tran D."/>
            <person name="Hathwaick L.T."/>
            <person name="Yim W.C."/>
            <person name="Jenkins J."/>
            <person name="Mckie-Krisberg Z.M."/>
            <person name="Prochnik S."/>
            <person name="Lindquist E."/>
            <person name="Dockter R.B."/>
            <person name="Adam C."/>
            <person name="Molina H."/>
            <person name="Bunkerborg J."/>
            <person name="Jin E."/>
            <person name="Buchheim M."/>
            <person name="Magnuson J."/>
        </authorList>
    </citation>
    <scope>NUCLEOTIDE SEQUENCE</scope>
    <source>
        <strain evidence="8">CCAP 19/18</strain>
    </source>
</reference>
<accession>A0ABQ7GJ28</accession>
<keyword evidence="9" id="KW-1185">Reference proteome</keyword>
<evidence type="ECO:0000256" key="4">
    <source>
        <dbReference type="ARBA" id="ARBA00034617"/>
    </source>
</evidence>
<dbReference type="InterPro" id="IPR011545">
    <property type="entry name" value="DEAD/DEAH_box_helicase_dom"/>
</dbReference>
<evidence type="ECO:0000256" key="2">
    <source>
        <dbReference type="ARBA" id="ARBA00023125"/>
    </source>
</evidence>
<name>A0ABQ7GJ28_DUNSA</name>
<sequence>GHDTFVLMPTGGGKSLCYTLPALCGNGLVVVVSPLIALMQDQVSGLRAKQVPCAYLSSTLSDKERDDVKGRQL</sequence>
<comment type="similarity">
    <text evidence="1">Belongs to the helicase family. RecQ subfamily.</text>
</comment>
<dbReference type="Pfam" id="PF00270">
    <property type="entry name" value="DEAD"/>
    <property type="match status" value="1"/>
</dbReference>
<gene>
    <name evidence="8" type="ORF">DUNSADRAFT_8683</name>
</gene>
<evidence type="ECO:0000256" key="6">
    <source>
        <dbReference type="SAM" id="Phobius"/>
    </source>
</evidence>
<evidence type="ECO:0000256" key="3">
    <source>
        <dbReference type="ARBA" id="ARBA00023235"/>
    </source>
</evidence>
<dbReference type="InterPro" id="IPR014001">
    <property type="entry name" value="Helicase_ATP-bd"/>
</dbReference>
<dbReference type="PANTHER" id="PTHR13710:SF105">
    <property type="entry name" value="ATP-DEPENDENT DNA HELICASE Q1"/>
    <property type="match status" value="1"/>
</dbReference>
<evidence type="ECO:0000313" key="8">
    <source>
        <dbReference type="EMBL" id="KAF5834600.1"/>
    </source>
</evidence>
<dbReference type="InterPro" id="IPR027417">
    <property type="entry name" value="P-loop_NTPase"/>
</dbReference>
<feature type="transmembrane region" description="Helical" evidence="6">
    <location>
        <begin position="20"/>
        <end position="39"/>
    </location>
</feature>
<dbReference type="EC" id="5.6.2.4" evidence="5"/>
<keyword evidence="2" id="KW-0238">DNA-binding</keyword>
<dbReference type="PANTHER" id="PTHR13710">
    <property type="entry name" value="DNA HELICASE RECQ FAMILY MEMBER"/>
    <property type="match status" value="1"/>
</dbReference>
<organism evidence="8 9">
    <name type="scientific">Dunaliella salina</name>
    <name type="common">Green alga</name>
    <name type="synonym">Protococcus salinus</name>
    <dbReference type="NCBI Taxonomy" id="3046"/>
    <lineage>
        <taxon>Eukaryota</taxon>
        <taxon>Viridiplantae</taxon>
        <taxon>Chlorophyta</taxon>
        <taxon>core chlorophytes</taxon>
        <taxon>Chlorophyceae</taxon>
        <taxon>CS clade</taxon>
        <taxon>Chlamydomonadales</taxon>
        <taxon>Dunaliellaceae</taxon>
        <taxon>Dunaliella</taxon>
    </lineage>
</organism>
<dbReference type="PROSITE" id="PS51192">
    <property type="entry name" value="HELICASE_ATP_BIND_1"/>
    <property type="match status" value="1"/>
</dbReference>
<keyword evidence="3" id="KW-0413">Isomerase</keyword>
<dbReference type="Proteomes" id="UP000815325">
    <property type="component" value="Unassembled WGS sequence"/>
</dbReference>
<evidence type="ECO:0000256" key="5">
    <source>
        <dbReference type="ARBA" id="ARBA00034808"/>
    </source>
</evidence>
<evidence type="ECO:0000256" key="1">
    <source>
        <dbReference type="ARBA" id="ARBA00005446"/>
    </source>
</evidence>
<comment type="catalytic activity">
    <reaction evidence="4">
        <text>Couples ATP hydrolysis with the unwinding of duplex DNA by translocating in the 3'-5' direction.</text>
        <dbReference type="EC" id="5.6.2.4"/>
    </reaction>
</comment>
<evidence type="ECO:0000313" key="9">
    <source>
        <dbReference type="Proteomes" id="UP000815325"/>
    </source>
</evidence>
<keyword evidence="6" id="KW-0812">Transmembrane</keyword>
<feature type="domain" description="Helicase ATP-binding" evidence="7">
    <location>
        <begin position="1"/>
        <end position="73"/>
    </location>
</feature>
<protein>
    <recommendedName>
        <fullName evidence="5">DNA 3'-5' helicase</fullName>
        <ecNumber evidence="5">5.6.2.4</ecNumber>
    </recommendedName>
</protein>